<name>A0AAD7VD32_QUISA</name>
<comment type="similarity">
    <text evidence="2">Belongs to the TPX2 family.</text>
</comment>
<comment type="caution">
    <text evidence="9">The sequence shown here is derived from an EMBL/GenBank/DDBJ whole genome shotgun (WGS) entry which is preliminary data.</text>
</comment>
<dbReference type="PANTHER" id="PTHR31358">
    <property type="entry name" value="PROTEIN WVD2-LIKE 4"/>
    <property type="match status" value="1"/>
</dbReference>
<dbReference type="InterPro" id="IPR027329">
    <property type="entry name" value="TPX2_C"/>
</dbReference>
<accession>A0AAD7VD32</accession>
<feature type="compositionally biased region" description="Polar residues" evidence="7">
    <location>
        <begin position="186"/>
        <end position="200"/>
    </location>
</feature>
<keyword evidence="3" id="KW-0963">Cytoplasm</keyword>
<dbReference type="KEGG" id="qsa:O6P43_009397"/>
<feature type="coiled-coil region" evidence="6">
    <location>
        <begin position="264"/>
        <end position="294"/>
    </location>
</feature>
<keyword evidence="5" id="KW-0206">Cytoskeleton</keyword>
<reference evidence="9" key="1">
    <citation type="journal article" date="2023" name="Science">
        <title>Elucidation of the pathway for biosynthesis of saponin adjuvants from the soapbark tree.</title>
        <authorList>
            <person name="Reed J."/>
            <person name="Orme A."/>
            <person name="El-Demerdash A."/>
            <person name="Owen C."/>
            <person name="Martin L.B.B."/>
            <person name="Misra R.C."/>
            <person name="Kikuchi S."/>
            <person name="Rejzek M."/>
            <person name="Martin A.C."/>
            <person name="Harkess A."/>
            <person name="Leebens-Mack J."/>
            <person name="Louveau T."/>
            <person name="Stephenson M.J."/>
            <person name="Osbourn A."/>
        </authorList>
    </citation>
    <scope>NUCLEOTIDE SEQUENCE</scope>
    <source>
        <strain evidence="9">S10</strain>
    </source>
</reference>
<organism evidence="9 10">
    <name type="scientific">Quillaja saponaria</name>
    <name type="common">Soap bark tree</name>
    <dbReference type="NCBI Taxonomy" id="32244"/>
    <lineage>
        <taxon>Eukaryota</taxon>
        <taxon>Viridiplantae</taxon>
        <taxon>Streptophyta</taxon>
        <taxon>Embryophyta</taxon>
        <taxon>Tracheophyta</taxon>
        <taxon>Spermatophyta</taxon>
        <taxon>Magnoliopsida</taxon>
        <taxon>eudicotyledons</taxon>
        <taxon>Gunneridae</taxon>
        <taxon>Pentapetalae</taxon>
        <taxon>rosids</taxon>
        <taxon>fabids</taxon>
        <taxon>Fabales</taxon>
        <taxon>Quillajaceae</taxon>
        <taxon>Quillaja</taxon>
    </lineage>
</organism>
<evidence type="ECO:0000313" key="10">
    <source>
        <dbReference type="Proteomes" id="UP001163823"/>
    </source>
</evidence>
<dbReference type="PANTHER" id="PTHR31358:SF30">
    <property type="entry name" value="PROTEIN WVD2-LIKE 4"/>
    <property type="match status" value="1"/>
</dbReference>
<feature type="region of interest" description="Disordered" evidence="7">
    <location>
        <begin position="389"/>
        <end position="449"/>
    </location>
</feature>
<feature type="compositionally biased region" description="Polar residues" evidence="7">
    <location>
        <begin position="426"/>
        <end position="435"/>
    </location>
</feature>
<comment type="subcellular location">
    <subcellularLocation>
        <location evidence="1">Cytoplasm</location>
        <location evidence="1">Cytoskeleton</location>
    </subcellularLocation>
</comment>
<dbReference type="GO" id="GO:0005874">
    <property type="term" value="C:microtubule"/>
    <property type="evidence" value="ECO:0007669"/>
    <property type="project" value="UniProtKB-KW"/>
</dbReference>
<evidence type="ECO:0000256" key="3">
    <source>
        <dbReference type="ARBA" id="ARBA00022490"/>
    </source>
</evidence>
<evidence type="ECO:0000256" key="4">
    <source>
        <dbReference type="ARBA" id="ARBA00022701"/>
    </source>
</evidence>
<dbReference type="AlphaFoldDB" id="A0AAD7VD32"/>
<feature type="region of interest" description="Disordered" evidence="7">
    <location>
        <begin position="329"/>
        <end position="355"/>
    </location>
</feature>
<evidence type="ECO:0000256" key="5">
    <source>
        <dbReference type="ARBA" id="ARBA00023212"/>
    </source>
</evidence>
<feature type="region of interest" description="Disordered" evidence="7">
    <location>
        <begin position="73"/>
        <end position="103"/>
    </location>
</feature>
<dbReference type="GO" id="GO:0008017">
    <property type="term" value="F:microtubule binding"/>
    <property type="evidence" value="ECO:0007669"/>
    <property type="project" value="InterPro"/>
</dbReference>
<feature type="region of interest" description="Disordered" evidence="7">
    <location>
        <begin position="186"/>
        <end position="248"/>
    </location>
</feature>
<evidence type="ECO:0000313" key="9">
    <source>
        <dbReference type="EMBL" id="KAJ7971349.1"/>
    </source>
</evidence>
<evidence type="ECO:0000256" key="6">
    <source>
        <dbReference type="SAM" id="Coils"/>
    </source>
</evidence>
<protein>
    <submittedName>
        <fullName evidence="9">Protein WVD2-like 4 isoform X2</fullName>
    </submittedName>
</protein>
<keyword evidence="4" id="KW-0493">Microtubule</keyword>
<evidence type="ECO:0000256" key="2">
    <source>
        <dbReference type="ARBA" id="ARBA00005885"/>
    </source>
</evidence>
<keyword evidence="6" id="KW-0175">Coiled coil</keyword>
<dbReference type="InterPro" id="IPR044833">
    <property type="entry name" value="WDL5/6"/>
</dbReference>
<feature type="compositionally biased region" description="Polar residues" evidence="7">
    <location>
        <begin position="341"/>
        <end position="355"/>
    </location>
</feature>
<gene>
    <name evidence="9" type="ORF">O6P43_009397</name>
</gene>
<sequence length="480" mass="52182">MSENIREGMESENGVIVEDEKRVIEITLEEGPVLNVSKDVQNADNDINTVNAVSLPILNSESINSARATVKASATAPASKNSKCAKEPGNPSLKNIKSTKDKPNSKLATLLSHKQRPILSQSLSFPSKIVHADSMKKSIDGYLVKEKVKHAQGNGDNANGPFRHLSKFLHSGPNSKKAIQQTSSIKHSVTKNSGSANSVTKCPPPAQEYLTIDDNPQPVKTAMSSKEDDDTHSITSSSTSRRKSSGSKFSFRLDERAEKRKEFFTKIEEKIQAKEVEKTNLQAKSKENQEAEIKKLRKSLTFKATPMPSFYKEPPPKAELKKIPTTRAISPKLGRNKGPSAASTSEVEISCSSPSLSQLGNNSMKVAKVDRYAASMKAIRKNQTRLLPHETATTETKENHVKSLTKATEESENQKACTGDDEESKAQSVSHSQCKNEIDDGESETNNATNNALVLDSPIPALVLDSPIPEVIPGEVSVGV</sequence>
<proteinExistence type="inferred from homology"/>
<evidence type="ECO:0000256" key="1">
    <source>
        <dbReference type="ARBA" id="ARBA00004245"/>
    </source>
</evidence>
<feature type="domain" description="TPX2 C-terminal" evidence="8">
    <location>
        <begin position="249"/>
        <end position="325"/>
    </location>
</feature>
<keyword evidence="10" id="KW-1185">Reference proteome</keyword>
<dbReference type="Proteomes" id="UP001163823">
    <property type="component" value="Chromosome 4"/>
</dbReference>
<evidence type="ECO:0000256" key="7">
    <source>
        <dbReference type="SAM" id="MobiDB-lite"/>
    </source>
</evidence>
<dbReference type="EMBL" id="JARAOO010000004">
    <property type="protein sequence ID" value="KAJ7971349.1"/>
    <property type="molecule type" value="Genomic_DNA"/>
</dbReference>
<evidence type="ECO:0000259" key="8">
    <source>
        <dbReference type="Pfam" id="PF06886"/>
    </source>
</evidence>
<dbReference type="Pfam" id="PF06886">
    <property type="entry name" value="TPX2"/>
    <property type="match status" value="1"/>
</dbReference>
<feature type="compositionally biased region" description="Basic and acidic residues" evidence="7">
    <location>
        <begin position="395"/>
        <end position="413"/>
    </location>
</feature>